<dbReference type="InterPro" id="IPR048518">
    <property type="entry name" value="IBP_b_roll"/>
</dbReference>
<dbReference type="InterPro" id="IPR011990">
    <property type="entry name" value="TPR-like_helical_dom_sf"/>
</dbReference>
<keyword evidence="1" id="KW-1133">Transmembrane helix</keyword>
<keyword evidence="3" id="KW-1185">Reference proteome</keyword>
<dbReference type="OrthoDB" id="272077at2759"/>
<dbReference type="SMART" id="SM00671">
    <property type="entry name" value="SEL1"/>
    <property type="match status" value="5"/>
</dbReference>
<reference evidence="2" key="2">
    <citation type="submission" date="2025-08" db="UniProtKB">
        <authorList>
            <consortium name="Ensembl"/>
        </authorList>
    </citation>
    <scope>IDENTIFICATION</scope>
</reference>
<dbReference type="STRING" id="42514.ENSPNAP00000019659"/>
<dbReference type="PANTHER" id="PTHR44444:SF1">
    <property type="entry name" value="PROTEIN SEL-1 HOMOLOG 3"/>
    <property type="match status" value="1"/>
</dbReference>
<dbReference type="SUPFAM" id="SSF81901">
    <property type="entry name" value="HCP-like"/>
    <property type="match status" value="1"/>
</dbReference>
<sequence>MSLDYYSNRCLLCLLRKIHCDVSKHTTNSPSPALERSQHGDFVQFDSAPDTAVVESSVQVNYKCTKACRVGVEVVLSTPRTIGFVSFRRTWTHVTKVGETRTRTIELAFPPALVYKRDFFMRGPMDAHNVMVRAWLVHLDEDGDGSSKVGIGQYHQSLVRTFKFLQVVPLSERPAQPRTRSVAWGAELMWNVTKDRIEQCSPESDVVDLLVFPFASTGEKYGVIRTFSTFINRELETARLRAKEQPRLALSVWLYLLDWCNQKFCAILRHVNEHRKYGAPLIMLKDSGEVVVQMCLVSGEEKAFTAHSLLPLRTWIRLDLFINDSKVMKTEAPLSVIYSRYQNSVLHNDTSGYFVIGGDIYMPGILGYFGPIRYHRLGAEQLLDEAHTECAHHVISGAHCIVSGAHLVVCGDHQMVSGTRHIMLGAYHMVWGAHLIILGAHHIISGSYLIVLGAHDIVSGAHLIVKQQQKKTRPFRGLNGLADLFVCCICAAAWKVMLVFELLDLSCPHSQGHVYSLMGGLRDERLSLLHLGYKHMQGLDGFPKDQDVAYGYYANVGRQTSIDRDKIQDSEQSITEHVRVTNAEELQMQAGEEGDVVQFLRLQAERGHIESQKTLARMLFWGSNGVTKNISEAVKWHARSALEMTDATAMYDYGILLLKGTGVKKNRTLGLKLLQTAADMGAVTALNGLGWYYSTTGKDDRKAVYYFDLAAQNGSKDGVFNLGVYHLNGANPDTPGKNETAAFQCFLKAGQLGHVEGAVEAASSLSRGLLAGVRRDPEKAVMYVIQGFIE</sequence>
<keyword evidence="1" id="KW-0812">Transmembrane</keyword>
<protein>
    <submittedName>
        <fullName evidence="2">Uncharacterized protein</fullName>
    </submittedName>
</protein>
<dbReference type="InterPro" id="IPR006597">
    <property type="entry name" value="Sel1-like"/>
</dbReference>
<organism evidence="2 3">
    <name type="scientific">Pygocentrus nattereri</name>
    <name type="common">Red-bellied piranha</name>
    <dbReference type="NCBI Taxonomy" id="42514"/>
    <lineage>
        <taxon>Eukaryota</taxon>
        <taxon>Metazoa</taxon>
        <taxon>Chordata</taxon>
        <taxon>Craniata</taxon>
        <taxon>Vertebrata</taxon>
        <taxon>Euteleostomi</taxon>
        <taxon>Actinopterygii</taxon>
        <taxon>Neopterygii</taxon>
        <taxon>Teleostei</taxon>
        <taxon>Ostariophysi</taxon>
        <taxon>Characiformes</taxon>
        <taxon>Characoidei</taxon>
        <taxon>Pygocentrus</taxon>
    </lineage>
</organism>
<reference evidence="2" key="3">
    <citation type="submission" date="2025-09" db="UniProtKB">
        <authorList>
            <consortium name="Ensembl"/>
        </authorList>
    </citation>
    <scope>IDENTIFICATION</scope>
</reference>
<dbReference type="Pfam" id="PF21300">
    <property type="entry name" value="LbR_Ice_bind"/>
    <property type="match status" value="1"/>
</dbReference>
<feature type="transmembrane region" description="Helical" evidence="1">
    <location>
        <begin position="477"/>
        <end position="500"/>
    </location>
</feature>
<dbReference type="Gene3D" id="1.25.40.10">
    <property type="entry name" value="Tetratricopeptide repeat domain"/>
    <property type="match status" value="1"/>
</dbReference>
<proteinExistence type="predicted"/>
<accession>A0A3B4D9L2</accession>
<evidence type="ECO:0000256" key="1">
    <source>
        <dbReference type="SAM" id="Phobius"/>
    </source>
</evidence>
<reference evidence="2 3" key="1">
    <citation type="submission" date="2020-10" db="EMBL/GenBank/DDBJ databases">
        <title>Pygocentrus nattereri (red-bellied piranha) genome, fPygNat1, primary haplotype.</title>
        <authorList>
            <person name="Myers G."/>
            <person name="Meyer A."/>
            <person name="Karagic N."/>
            <person name="Pippel M."/>
            <person name="Winkler S."/>
            <person name="Tracey A."/>
            <person name="Wood J."/>
            <person name="Formenti G."/>
            <person name="Howe K."/>
            <person name="Fedrigo O."/>
            <person name="Jarvis E.D."/>
        </authorList>
    </citation>
    <scope>NUCLEOTIDE SEQUENCE [LARGE SCALE GENOMIC DNA]</scope>
</reference>
<dbReference type="Proteomes" id="UP001501920">
    <property type="component" value="Chromosome 9"/>
</dbReference>
<keyword evidence="1" id="KW-0472">Membrane</keyword>
<dbReference type="Pfam" id="PF08238">
    <property type="entry name" value="Sel1"/>
    <property type="match status" value="6"/>
</dbReference>
<evidence type="ECO:0000313" key="2">
    <source>
        <dbReference type="Ensembl" id="ENSPNAP00000019659.2"/>
    </source>
</evidence>
<dbReference type="InterPro" id="IPR011049">
    <property type="entry name" value="Serralysin-like_metalloprot_C"/>
</dbReference>
<dbReference type="Gene3D" id="2.150.10.10">
    <property type="entry name" value="Serralysin-like metalloprotease, C-terminal"/>
    <property type="match status" value="1"/>
</dbReference>
<dbReference type="PANTHER" id="PTHR44444">
    <property type="entry name" value="PROTEIN SEL-1 HOMOLOG 3"/>
    <property type="match status" value="1"/>
</dbReference>
<dbReference type="GeneTree" id="ENSGT00940000167983"/>
<dbReference type="OMA" id="HAGYKHT"/>
<dbReference type="InterPro" id="IPR042756">
    <property type="entry name" value="Sel-1L3"/>
</dbReference>
<name>A0A3B4D9L2_PYGNA</name>
<dbReference type="Ensembl" id="ENSPNAT00000029657.2">
    <property type="protein sequence ID" value="ENSPNAP00000019659.2"/>
    <property type="gene ID" value="ENSPNAG00000026309.2"/>
</dbReference>
<evidence type="ECO:0000313" key="3">
    <source>
        <dbReference type="Proteomes" id="UP001501920"/>
    </source>
</evidence>
<dbReference type="AlphaFoldDB" id="A0A3B4D9L2"/>